<gene>
    <name evidence="2" type="ORF">DICPUDRAFT_79891</name>
</gene>
<dbReference type="OrthoDB" id="10612917at2759"/>
<dbReference type="Proteomes" id="UP000001064">
    <property type="component" value="Unassembled WGS sequence"/>
</dbReference>
<keyword evidence="1" id="KW-0732">Signal</keyword>
<evidence type="ECO:0000256" key="1">
    <source>
        <dbReference type="SAM" id="SignalP"/>
    </source>
</evidence>
<keyword evidence="3" id="KW-1185">Reference proteome</keyword>
<evidence type="ECO:0000313" key="2">
    <source>
        <dbReference type="EMBL" id="EGC34331.1"/>
    </source>
</evidence>
<dbReference type="GeneID" id="10500034"/>
<protein>
    <submittedName>
        <fullName evidence="2">Uncharacterized protein</fullName>
    </submittedName>
</protein>
<dbReference type="RefSeq" id="XP_003289124.1">
    <property type="nucleotide sequence ID" value="XM_003289076.1"/>
</dbReference>
<dbReference type="FunCoup" id="F0ZNY1">
    <property type="interactions" value="9"/>
</dbReference>
<name>F0ZNY1_DICPU</name>
<dbReference type="OMA" id="QNNICKF"/>
<reference evidence="3" key="1">
    <citation type="journal article" date="2011" name="Genome Biol.">
        <title>Comparative genomics of the social amoebae Dictyostelium discoideum and Dictyostelium purpureum.</title>
        <authorList>
            <consortium name="US DOE Joint Genome Institute (JGI-PGF)"/>
            <person name="Sucgang R."/>
            <person name="Kuo A."/>
            <person name="Tian X."/>
            <person name="Salerno W."/>
            <person name="Parikh A."/>
            <person name="Feasley C.L."/>
            <person name="Dalin E."/>
            <person name="Tu H."/>
            <person name="Huang E."/>
            <person name="Barry K."/>
            <person name="Lindquist E."/>
            <person name="Shapiro H."/>
            <person name="Bruce D."/>
            <person name="Schmutz J."/>
            <person name="Salamov A."/>
            <person name="Fey P."/>
            <person name="Gaudet P."/>
            <person name="Anjard C."/>
            <person name="Babu M.M."/>
            <person name="Basu S."/>
            <person name="Bushmanova Y."/>
            <person name="van der Wel H."/>
            <person name="Katoh-Kurasawa M."/>
            <person name="Dinh C."/>
            <person name="Coutinho P.M."/>
            <person name="Saito T."/>
            <person name="Elias M."/>
            <person name="Schaap P."/>
            <person name="Kay R.R."/>
            <person name="Henrissat B."/>
            <person name="Eichinger L."/>
            <person name="Rivero F."/>
            <person name="Putnam N.H."/>
            <person name="West C.M."/>
            <person name="Loomis W.F."/>
            <person name="Chisholm R.L."/>
            <person name="Shaulsky G."/>
            <person name="Strassmann J.E."/>
            <person name="Queller D.C."/>
            <person name="Kuspa A."/>
            <person name="Grigoriev I.V."/>
        </authorList>
    </citation>
    <scope>NUCLEOTIDE SEQUENCE [LARGE SCALE GENOMIC DNA]</scope>
    <source>
        <strain evidence="3">QSDP1</strain>
    </source>
</reference>
<dbReference type="EMBL" id="GL871101">
    <property type="protein sequence ID" value="EGC34331.1"/>
    <property type="molecule type" value="Genomic_DNA"/>
</dbReference>
<dbReference type="KEGG" id="dpp:DICPUDRAFT_79891"/>
<dbReference type="VEuPathDB" id="AmoebaDB:DICPUDRAFT_79891"/>
<feature type="signal peptide" evidence="1">
    <location>
        <begin position="1"/>
        <end position="20"/>
    </location>
</feature>
<evidence type="ECO:0000313" key="3">
    <source>
        <dbReference type="Proteomes" id="UP000001064"/>
    </source>
</evidence>
<accession>F0ZNY1</accession>
<organism evidence="2 3">
    <name type="scientific">Dictyostelium purpureum</name>
    <name type="common">Slime mold</name>
    <dbReference type="NCBI Taxonomy" id="5786"/>
    <lineage>
        <taxon>Eukaryota</taxon>
        <taxon>Amoebozoa</taxon>
        <taxon>Evosea</taxon>
        <taxon>Eumycetozoa</taxon>
        <taxon>Dictyostelia</taxon>
        <taxon>Dictyosteliales</taxon>
        <taxon>Dictyosteliaceae</taxon>
        <taxon>Dictyostelium</taxon>
    </lineage>
</organism>
<dbReference type="InParanoid" id="F0ZNY1"/>
<dbReference type="AlphaFoldDB" id="F0ZNY1"/>
<proteinExistence type="predicted"/>
<sequence>MLKKISFLFLLFIFLKLGTSLETNIDNVDFYKNQYYQDNTLYNIDDIKKLSTPYLKDLTLDQYLSIARGFVKGLQNFINPQNAEVCSNYLINTINHSSMVFNEGQNFLLANSKKINPNSNMKENGQVSENTQISSIMNYNEINNVIGSYYSDEKVRYVILQLKNFLINLKNLNNNECNEKLIFEKVQFYIKIYKNYGIDYLLDRELGFYQSNKYLFSGYVNKMMINLFFGSYENLGYNLGSCVGVFLSSPYA</sequence>
<feature type="chain" id="PRO_5003263776" evidence="1">
    <location>
        <begin position="21"/>
        <end position="252"/>
    </location>
</feature>
<dbReference type="eggNOG" id="ENOG502RI7K">
    <property type="taxonomic scope" value="Eukaryota"/>
</dbReference>